<keyword evidence="2" id="KW-0698">rRNA processing</keyword>
<dbReference type="PANTHER" id="PTHR47683">
    <property type="entry name" value="PSEUDOURIDINE SYNTHASE FAMILY PROTEIN-RELATED"/>
    <property type="match status" value="1"/>
</dbReference>
<dbReference type="Pfam" id="PF01479">
    <property type="entry name" value="S4"/>
    <property type="match status" value="1"/>
</dbReference>
<reference evidence="10" key="1">
    <citation type="journal article" date="2019" name="Int. J. Syst. Evol. Microbiol.">
        <title>The Global Catalogue of Microorganisms (GCM) 10K type strain sequencing project: providing services to taxonomists for standard genome sequencing and annotation.</title>
        <authorList>
            <consortium name="The Broad Institute Genomics Platform"/>
            <consortium name="The Broad Institute Genome Sequencing Center for Infectious Disease"/>
            <person name="Wu L."/>
            <person name="Ma J."/>
        </authorList>
    </citation>
    <scope>NUCLEOTIDE SEQUENCE [LARGE SCALE GENOMIC DNA]</scope>
    <source>
        <strain evidence="10">JCM 18204</strain>
    </source>
</reference>
<dbReference type="Pfam" id="PF00849">
    <property type="entry name" value="PseudoU_synth_2"/>
    <property type="match status" value="1"/>
</dbReference>
<dbReference type="CDD" id="cd02554">
    <property type="entry name" value="PseudoU_synth_RluF"/>
    <property type="match status" value="1"/>
</dbReference>
<comment type="catalytic activity">
    <reaction evidence="4">
        <text>uridine(35) in tRNA(Tyr) = pseudouridine(35) in tRNA(Tyr)</text>
        <dbReference type="Rhea" id="RHEA:60556"/>
        <dbReference type="Rhea" id="RHEA-COMP:15607"/>
        <dbReference type="Rhea" id="RHEA-COMP:15608"/>
        <dbReference type="ChEBI" id="CHEBI:65314"/>
        <dbReference type="ChEBI" id="CHEBI:65315"/>
    </reaction>
</comment>
<evidence type="ECO:0000256" key="1">
    <source>
        <dbReference type="ARBA" id="ARBA00008348"/>
    </source>
</evidence>
<dbReference type="Gene3D" id="3.10.290.10">
    <property type="entry name" value="RNA-binding S4 domain"/>
    <property type="match status" value="1"/>
</dbReference>
<dbReference type="SMART" id="SM00363">
    <property type="entry name" value="S4"/>
    <property type="match status" value="1"/>
</dbReference>
<dbReference type="RefSeq" id="WP_345303690.1">
    <property type="nucleotide sequence ID" value="NZ_BAABJE010000014.1"/>
</dbReference>
<evidence type="ECO:0000256" key="6">
    <source>
        <dbReference type="PROSITE-ProRule" id="PRU00182"/>
    </source>
</evidence>
<dbReference type="InterPro" id="IPR000748">
    <property type="entry name" value="PsdUridine_synth_RsuA/RluB/E/F"/>
</dbReference>
<dbReference type="Proteomes" id="UP001499959">
    <property type="component" value="Unassembled WGS sequence"/>
</dbReference>
<protein>
    <recommendedName>
        <fullName evidence="7">Pseudouridine synthase</fullName>
        <ecNumber evidence="7">5.4.99.-</ecNumber>
    </recommendedName>
</protein>
<comment type="catalytic activity">
    <reaction evidence="5">
        <text>uridine(2604) in 23S rRNA = pseudouridine(2604) in 23S rRNA</text>
        <dbReference type="Rhea" id="RHEA:38875"/>
        <dbReference type="Rhea" id="RHEA-COMP:10093"/>
        <dbReference type="Rhea" id="RHEA-COMP:10094"/>
        <dbReference type="ChEBI" id="CHEBI:65314"/>
        <dbReference type="ChEBI" id="CHEBI:65315"/>
        <dbReference type="EC" id="5.4.99.21"/>
    </reaction>
</comment>
<keyword evidence="6" id="KW-0694">RNA-binding</keyword>
<dbReference type="InterPro" id="IPR020103">
    <property type="entry name" value="PsdUridine_synth_cat_dom_sf"/>
</dbReference>
<name>A0ABP9BP01_9GAMM</name>
<dbReference type="PANTHER" id="PTHR47683:SF2">
    <property type="entry name" value="RNA-BINDING S4 DOMAIN-CONTAINING PROTEIN"/>
    <property type="match status" value="1"/>
</dbReference>
<evidence type="ECO:0000313" key="10">
    <source>
        <dbReference type="Proteomes" id="UP001499959"/>
    </source>
</evidence>
<dbReference type="InterPro" id="IPR018496">
    <property type="entry name" value="PsdUridine_synth_RsuA/RluB_CS"/>
</dbReference>
<evidence type="ECO:0000256" key="5">
    <source>
        <dbReference type="ARBA" id="ARBA00036535"/>
    </source>
</evidence>
<evidence type="ECO:0000256" key="7">
    <source>
        <dbReference type="RuleBase" id="RU003887"/>
    </source>
</evidence>
<evidence type="ECO:0000256" key="3">
    <source>
        <dbReference type="ARBA" id="ARBA00023235"/>
    </source>
</evidence>
<dbReference type="InterPro" id="IPR050343">
    <property type="entry name" value="RsuA_PseudoU_synthase"/>
</dbReference>
<dbReference type="InterPro" id="IPR042092">
    <property type="entry name" value="PsdUridine_s_RsuA/RluB/E/F_cat"/>
</dbReference>
<evidence type="ECO:0000259" key="8">
    <source>
        <dbReference type="SMART" id="SM00363"/>
    </source>
</evidence>
<dbReference type="InterPro" id="IPR006145">
    <property type="entry name" value="PsdUridine_synth_RsuA/RluA"/>
</dbReference>
<dbReference type="SUPFAM" id="SSF55174">
    <property type="entry name" value="Alpha-L RNA-binding motif"/>
    <property type="match status" value="1"/>
</dbReference>
<evidence type="ECO:0000256" key="4">
    <source>
        <dbReference type="ARBA" id="ARBA00036390"/>
    </source>
</evidence>
<proteinExistence type="inferred from homology"/>
<dbReference type="NCBIfam" id="TIGR00093">
    <property type="entry name" value="pseudouridine synthase"/>
    <property type="match status" value="1"/>
</dbReference>
<dbReference type="Gene3D" id="3.30.70.1560">
    <property type="entry name" value="Alpha-L RNA-binding motif"/>
    <property type="match status" value="1"/>
</dbReference>
<dbReference type="EC" id="5.4.99.-" evidence="7"/>
<gene>
    <name evidence="9" type="ORF">GCM10023307_25170</name>
</gene>
<sequence length="247" mass="27851">MCRCFLPNLTMRLNKHISDTGYCSRREADRLIGEGRVTVNGQRARVGAEIGDDDEVRIDGETLRTRTAAKGQRRHVYIALNKPVGITCTTEADVKGNIVDFVDHEQRIFPIGRLDKDSEGLILLTSNGDIVNAILRAENKLEKEYLVAVNHRVTDEFLRGMSRGVPLHGQTTLPCRTSKLGPFGFRIVLTQGLNRQIRLMAAHFGMRVKQLLRVRIGNIKLGHLKPGQWRNLTDAELRGLLPSHQDW</sequence>
<dbReference type="InterPro" id="IPR020094">
    <property type="entry name" value="TruA/RsuA/RluB/E/F_N"/>
</dbReference>
<organism evidence="9 10">
    <name type="scientific">Lysobacter hankyongensis</name>
    <dbReference type="NCBI Taxonomy" id="1176535"/>
    <lineage>
        <taxon>Bacteria</taxon>
        <taxon>Pseudomonadati</taxon>
        <taxon>Pseudomonadota</taxon>
        <taxon>Gammaproteobacteria</taxon>
        <taxon>Lysobacterales</taxon>
        <taxon>Lysobacteraceae</taxon>
        <taxon>Lysobacter</taxon>
    </lineage>
</organism>
<dbReference type="SUPFAM" id="SSF55120">
    <property type="entry name" value="Pseudouridine synthase"/>
    <property type="match status" value="1"/>
</dbReference>
<keyword evidence="10" id="KW-1185">Reference proteome</keyword>
<dbReference type="Gene3D" id="3.30.70.580">
    <property type="entry name" value="Pseudouridine synthase I, catalytic domain, N-terminal subdomain"/>
    <property type="match status" value="1"/>
</dbReference>
<dbReference type="PROSITE" id="PS01149">
    <property type="entry name" value="PSI_RSU"/>
    <property type="match status" value="1"/>
</dbReference>
<accession>A0ABP9BP01</accession>
<evidence type="ECO:0000313" key="9">
    <source>
        <dbReference type="EMBL" id="GAA4798113.1"/>
    </source>
</evidence>
<dbReference type="EMBL" id="BAABJE010000014">
    <property type="protein sequence ID" value="GAA4798113.1"/>
    <property type="molecule type" value="Genomic_DNA"/>
</dbReference>
<keyword evidence="3 7" id="KW-0413">Isomerase</keyword>
<dbReference type="PROSITE" id="PS50889">
    <property type="entry name" value="S4"/>
    <property type="match status" value="1"/>
</dbReference>
<dbReference type="CDD" id="cd00165">
    <property type="entry name" value="S4"/>
    <property type="match status" value="1"/>
</dbReference>
<comment type="similarity">
    <text evidence="1 7">Belongs to the pseudouridine synthase RsuA family.</text>
</comment>
<dbReference type="InterPro" id="IPR036986">
    <property type="entry name" value="S4_RNA-bd_sf"/>
</dbReference>
<comment type="caution">
    <text evidence="9">The sequence shown here is derived from an EMBL/GenBank/DDBJ whole genome shotgun (WGS) entry which is preliminary data.</text>
</comment>
<evidence type="ECO:0000256" key="2">
    <source>
        <dbReference type="ARBA" id="ARBA00022552"/>
    </source>
</evidence>
<dbReference type="InterPro" id="IPR002942">
    <property type="entry name" value="S4_RNA-bd"/>
</dbReference>
<feature type="domain" description="RNA-binding S4" evidence="8">
    <location>
        <begin position="11"/>
        <end position="72"/>
    </location>
</feature>